<dbReference type="Proteomes" id="UP000315439">
    <property type="component" value="Unassembled WGS sequence"/>
</dbReference>
<dbReference type="Gene3D" id="3.30.70.1390">
    <property type="entry name" value="ROC domain from the Parkinson's disease-associated leucine-rich repeat kinase 2"/>
    <property type="match status" value="1"/>
</dbReference>
<dbReference type="EMBL" id="VIKS01000001">
    <property type="protein sequence ID" value="TQV89534.1"/>
    <property type="molecule type" value="Genomic_DNA"/>
</dbReference>
<evidence type="ECO:0000313" key="8">
    <source>
        <dbReference type="Proteomes" id="UP000315439"/>
    </source>
</evidence>
<dbReference type="SMART" id="SM00365">
    <property type="entry name" value="LRR_SD22"/>
    <property type="match status" value="13"/>
</dbReference>
<dbReference type="InterPro" id="IPR027038">
    <property type="entry name" value="RanGap"/>
</dbReference>
<gene>
    <name evidence="7" type="ORF">FLL46_01225</name>
</gene>
<dbReference type="GO" id="GO:0006913">
    <property type="term" value="P:nucleocytoplasmic transport"/>
    <property type="evidence" value="ECO:0007669"/>
    <property type="project" value="TreeGrafter"/>
</dbReference>
<organism evidence="7 8">
    <name type="scientific">Aliikangiella coralliicola</name>
    <dbReference type="NCBI Taxonomy" id="2592383"/>
    <lineage>
        <taxon>Bacteria</taxon>
        <taxon>Pseudomonadati</taxon>
        <taxon>Pseudomonadota</taxon>
        <taxon>Gammaproteobacteria</taxon>
        <taxon>Oceanospirillales</taxon>
        <taxon>Pleioneaceae</taxon>
        <taxon>Aliikangiella</taxon>
    </lineage>
</organism>
<dbReference type="Pfam" id="PF23598">
    <property type="entry name" value="LRR_14"/>
    <property type="match status" value="1"/>
</dbReference>
<name>A0A545UJ85_9GAMM</name>
<dbReference type="PANTHER" id="PTHR24113">
    <property type="entry name" value="RAN GTPASE-ACTIVATING PROTEIN 1"/>
    <property type="match status" value="1"/>
</dbReference>
<dbReference type="GO" id="GO:0048471">
    <property type="term" value="C:perinuclear region of cytoplasm"/>
    <property type="evidence" value="ECO:0007669"/>
    <property type="project" value="TreeGrafter"/>
</dbReference>
<accession>A0A545UJ85</accession>
<dbReference type="Pfam" id="PF13855">
    <property type="entry name" value="LRR_8"/>
    <property type="match status" value="4"/>
</dbReference>
<proteinExistence type="predicted"/>
<dbReference type="InterPro" id="IPR032675">
    <property type="entry name" value="LRR_dom_sf"/>
</dbReference>
<evidence type="ECO:0000256" key="3">
    <source>
        <dbReference type="ARBA" id="ARBA00022737"/>
    </source>
</evidence>
<dbReference type="Gene3D" id="1.10.10.10">
    <property type="entry name" value="Winged helix-like DNA-binding domain superfamily/Winged helix DNA-binding domain"/>
    <property type="match status" value="1"/>
</dbReference>
<dbReference type="InterPro" id="IPR036388">
    <property type="entry name" value="WH-like_DNA-bd_sf"/>
</dbReference>
<dbReference type="RefSeq" id="WP_142891598.1">
    <property type="nucleotide sequence ID" value="NZ_ML660160.1"/>
</dbReference>
<reference evidence="7 8" key="1">
    <citation type="submission" date="2019-07" db="EMBL/GenBank/DDBJ databases">
        <title>Draft genome for Aliikangiella sp. M105.</title>
        <authorList>
            <person name="Wang G."/>
        </authorList>
    </citation>
    <scope>NUCLEOTIDE SEQUENCE [LARGE SCALE GENOMIC DNA]</scope>
    <source>
        <strain evidence="7 8">M105</strain>
    </source>
</reference>
<dbReference type="InterPro" id="IPR055414">
    <property type="entry name" value="LRR_R13L4/SHOC2-like"/>
</dbReference>
<dbReference type="GO" id="GO:0031267">
    <property type="term" value="F:small GTPase binding"/>
    <property type="evidence" value="ECO:0007669"/>
    <property type="project" value="TreeGrafter"/>
</dbReference>
<dbReference type="InterPro" id="IPR032171">
    <property type="entry name" value="COR-A"/>
</dbReference>
<keyword evidence="3" id="KW-0677">Repeat</keyword>
<comment type="caution">
    <text evidence="7">The sequence shown here is derived from an EMBL/GenBank/DDBJ whole genome shotgun (WGS) entry which is preliminary data.</text>
</comment>
<dbReference type="Gene3D" id="3.80.10.10">
    <property type="entry name" value="Ribonuclease Inhibitor"/>
    <property type="match status" value="5"/>
</dbReference>
<evidence type="ECO:0000256" key="2">
    <source>
        <dbReference type="ARBA" id="ARBA00022614"/>
    </source>
</evidence>
<dbReference type="PROSITE" id="PS51450">
    <property type="entry name" value="LRR"/>
    <property type="match status" value="1"/>
</dbReference>
<dbReference type="PRINTS" id="PR00449">
    <property type="entry name" value="RASTRNSFRMNG"/>
</dbReference>
<dbReference type="SUPFAM" id="SSF52047">
    <property type="entry name" value="RNI-like"/>
    <property type="match status" value="3"/>
</dbReference>
<keyword evidence="2" id="KW-0433">Leucine-rich repeat</keyword>
<dbReference type="OrthoDB" id="6309115at2"/>
<evidence type="ECO:0000259" key="4">
    <source>
        <dbReference type="Pfam" id="PF16095"/>
    </source>
</evidence>
<evidence type="ECO:0000259" key="5">
    <source>
        <dbReference type="Pfam" id="PF23598"/>
    </source>
</evidence>
<sequence>MRDGYEKKEPVIINARVEEAQRLLTDEYQACERLALLGPTTKGYGDLHPYWISQLDLFDLVIYLSEPSVDFYRFFRNVSHIRSLAIWKISLKDQISAISQFSSLSALSLVDSRLGVKALSSLSQLTSLMLGRNNINDKQAKVLSTMEQLVSLDLVANEIGDLGAKALSTMGQLTALQLGWNNIGKAGAEALSKMERLTSLDLTNNNIGGGGVKALSTMRQLTSLRLGWNNIDYDGAKALSALDHLTSLDLGKNKIGDDGAKALSGLNHLTSLDIGGNRIGDDGAKALSGLNHLTSLDIGGNRIGDDGAKALSGLNHLTSLDLGDNNIGDDGAKALSALDHLTSLDLERNNIGDDGAKALSALDHLTSLALGGNNIGDDGAKALSALDHLTSLDLGGNRIGDDGAKVLSKMGPLTALRLGWNNIGDDGAKALSALDNLTSLDLGRNNIGDDGAKALSALEQLTSLGLSGNKIGDNGAKALSELEQLTSLDLDSNKLGDDGAKALSMMGLLTALRLSWNNIGDGGAKALSALKQLTFLALDNNKIGDDGAKALSALRHLTSLDLDNNKIGNDGVKALSALRHLTSLDLGNNKIGDDGAKALSALRHLTSLDLGNNKIGNDGVKTLSALEQLTSLDLGNNKIGDDGAKELSGMRRLNSLNLYNNELGVKGVKEISKLGQLTWLNLNSNQIGDEGAKALSVLVRLKSLSLNSNQIGDEGAKAMAAFRNLTYLDLNKNNLENSALLSLANLSQLTTLKLNKNPITNLAPLECLVQKGLAISVEEYLGDIEVCECPIKHPPPEIINQGRQAVLNYFAELRSQGLDQLFEAKMLVVGEGGAGKTSLIRRLYYPEQGLPKEEETTKGIHIEPIRFLLKDNREFRLNVWDFGGQHIYHATHQFFLTKRSLYVLVDSSRFSDKTVQDEVFKYWLGVIETLSDGCPVLIFQNQVGGRSKTIDQRGIKGRFAYVKDFYGSDLMEAESAEDIRAGIQHYAHQLEHIGDDVPAKWVSIRKEIETLANKKPYISRKEYFDLYSEHLEFDQERALFLSQYFHDLGVFLYFQDEPRLEKLVILQNEWATEAVFKVLDDESIKNSLGRFSQADCQRIWCDSVYEDMRWELLALMEKFELCYPLPDTDSKSWLATQLLPAEIPGELTSWSGSEEVCLLYRYDFLPKGIVNRLMVRMNRYVKRPELAWSYGVLFEKGATELLIQETSKGNEIILRSRGPEAKALLSVIAHDLDAINHSFEGLRNKVKKCVPCICEECVESDIPHLFEESHLIRKKDKNSLQVECQKSVIDVSVLELLEGLKLDLPDWVERGDTVKLDNQDGRGKSFKTKQACSLENNSTIRIFLASSQELADERDAFDLFLRRENDRLIKQGVYIKVIRWEYFLDAMSETRMQDEYNKAVKSCDIFVSLFKTKTGKYTEEEFDKAHEHFKQRGAPKIYTYFQETEVSSNIKYQKDLMSLWSFQKKLAELEHFYTTFKSIDDLILKFKSQLEILIEKGEFTVEPMPLIRNSESGAEI</sequence>
<dbReference type="Gene3D" id="1.10.10.2200">
    <property type="match status" value="1"/>
</dbReference>
<dbReference type="Pfam" id="PF08477">
    <property type="entry name" value="Roc"/>
    <property type="match status" value="1"/>
</dbReference>
<dbReference type="Pfam" id="PF16095">
    <property type="entry name" value="COR-A"/>
    <property type="match status" value="1"/>
</dbReference>
<keyword evidence="8" id="KW-1185">Reference proteome</keyword>
<dbReference type="GO" id="GO:0005829">
    <property type="term" value="C:cytosol"/>
    <property type="evidence" value="ECO:0007669"/>
    <property type="project" value="TreeGrafter"/>
</dbReference>
<dbReference type="SUPFAM" id="SSF52540">
    <property type="entry name" value="P-loop containing nucleoside triphosphate hydrolases"/>
    <property type="match status" value="1"/>
</dbReference>
<evidence type="ECO:0000313" key="7">
    <source>
        <dbReference type="EMBL" id="TQV89534.1"/>
    </source>
</evidence>
<feature type="domain" description="Disease resistance R13L4/SHOC-2-like LRR" evidence="5">
    <location>
        <begin position="526"/>
        <end position="759"/>
    </location>
</feature>
<dbReference type="Pfam" id="PF13516">
    <property type="entry name" value="LRR_6"/>
    <property type="match status" value="3"/>
</dbReference>
<protein>
    <submittedName>
        <fullName evidence="7">Uncharacterized protein</fullName>
    </submittedName>
</protein>
<dbReference type="Gene3D" id="3.30.310.200">
    <property type="match status" value="1"/>
</dbReference>
<keyword evidence="1" id="KW-0343">GTPase activation</keyword>
<dbReference type="InterPro" id="IPR001611">
    <property type="entry name" value="Leu-rich_rpt"/>
</dbReference>
<dbReference type="PANTHER" id="PTHR24113:SF12">
    <property type="entry name" value="RAN GTPASE-ACTIVATING PROTEIN 1"/>
    <property type="match status" value="1"/>
</dbReference>
<evidence type="ECO:0000256" key="1">
    <source>
        <dbReference type="ARBA" id="ARBA00022468"/>
    </source>
</evidence>
<dbReference type="InterPro" id="IPR057263">
    <property type="entry name" value="COR-B"/>
</dbReference>
<feature type="domain" description="C-terminal of Roc COR-B" evidence="6">
    <location>
        <begin position="1154"/>
        <end position="1299"/>
    </location>
</feature>
<dbReference type="Pfam" id="PF25497">
    <property type="entry name" value="COR-B"/>
    <property type="match status" value="1"/>
</dbReference>
<evidence type="ECO:0000259" key="6">
    <source>
        <dbReference type="Pfam" id="PF25497"/>
    </source>
</evidence>
<dbReference type="SMART" id="SM00368">
    <property type="entry name" value="LRR_RI"/>
    <property type="match status" value="21"/>
</dbReference>
<dbReference type="SMART" id="SM00369">
    <property type="entry name" value="LRR_TYP"/>
    <property type="match status" value="22"/>
</dbReference>
<feature type="domain" description="COR" evidence="4">
    <location>
        <begin position="998"/>
        <end position="1139"/>
    </location>
</feature>
<dbReference type="InterPro" id="IPR027417">
    <property type="entry name" value="P-loop_NTPase"/>
</dbReference>
<dbReference type="InterPro" id="IPR003591">
    <property type="entry name" value="Leu-rich_rpt_typical-subtyp"/>
</dbReference>
<dbReference type="GO" id="GO:0005096">
    <property type="term" value="F:GTPase activator activity"/>
    <property type="evidence" value="ECO:0007669"/>
    <property type="project" value="UniProtKB-KW"/>
</dbReference>